<dbReference type="InterPro" id="IPR048028">
    <property type="entry name" value="Psb34-like"/>
</dbReference>
<proteinExistence type="predicted"/>
<sequence>MKSRKTEQIFMELLIQLTAETSHFPVTAVSVLIVGFIAAVGIGSIAWYNSNRVVGWKGEGEKPEQNQNYDKREKSANYDRNITSAETAARIRREGENFKSIPESDASTDTTGGYTVSREGLVNNYAVEPEMYVNQPGDLREKEEAEKVARAGELKEVNSDDGDKGVGVV</sequence>
<feature type="compositionally biased region" description="Basic and acidic residues" evidence="1">
    <location>
        <begin position="138"/>
        <end position="169"/>
    </location>
</feature>
<evidence type="ECO:0000313" key="4">
    <source>
        <dbReference type="Proteomes" id="UP000437131"/>
    </source>
</evidence>
<feature type="region of interest" description="Disordered" evidence="1">
    <location>
        <begin position="57"/>
        <end position="81"/>
    </location>
</feature>
<dbReference type="Proteomes" id="UP000437131">
    <property type="component" value="Unassembled WGS sequence"/>
</dbReference>
<reference evidence="3 4" key="1">
    <citation type="submission" date="2019-11" db="EMBL/GenBank/DDBJ databases">
        <title>Isolation of a new High Light Tolerant Cyanobacteria.</title>
        <authorList>
            <person name="Dobson Z."/>
            <person name="Vaughn N."/>
            <person name="Vaughn M."/>
            <person name="Fromme P."/>
            <person name="Mazor Y."/>
        </authorList>
    </citation>
    <scope>NUCLEOTIDE SEQUENCE [LARGE SCALE GENOMIC DNA]</scope>
    <source>
        <strain evidence="3 4">0216</strain>
    </source>
</reference>
<dbReference type="AlphaFoldDB" id="A0A844GSC8"/>
<dbReference type="Pfam" id="PF26394">
    <property type="entry name" value="Psb34"/>
    <property type="match status" value="1"/>
</dbReference>
<gene>
    <name evidence="3" type="ORF">GGC33_10725</name>
</gene>
<feature type="region of interest" description="Disordered" evidence="1">
    <location>
        <begin position="94"/>
        <end position="115"/>
    </location>
</feature>
<keyword evidence="2" id="KW-1133">Transmembrane helix</keyword>
<keyword evidence="2" id="KW-0472">Membrane</keyword>
<protein>
    <submittedName>
        <fullName evidence="3">Uncharacterized protein</fullName>
    </submittedName>
</protein>
<dbReference type="Pfam" id="PF26623">
    <property type="entry name" value="Psb35"/>
    <property type="match status" value="1"/>
</dbReference>
<evidence type="ECO:0000256" key="1">
    <source>
        <dbReference type="SAM" id="MobiDB-lite"/>
    </source>
</evidence>
<dbReference type="NCBIfam" id="NF047378">
    <property type="entry name" value="photo_II_Psb35"/>
    <property type="match status" value="1"/>
</dbReference>
<dbReference type="InterPro" id="IPR058149">
    <property type="entry name" value="Psb35"/>
</dbReference>
<dbReference type="EMBL" id="WMIA01000012">
    <property type="protein sequence ID" value="MTF39397.1"/>
    <property type="molecule type" value="Genomic_DNA"/>
</dbReference>
<name>A0A844GSC8_9CHRO</name>
<feature type="compositionally biased region" description="Polar residues" evidence="1">
    <location>
        <begin position="105"/>
        <end position="114"/>
    </location>
</feature>
<feature type="compositionally biased region" description="Basic and acidic residues" evidence="1">
    <location>
        <begin position="58"/>
        <end position="77"/>
    </location>
</feature>
<accession>A0A844GSC8</accession>
<evidence type="ECO:0000313" key="3">
    <source>
        <dbReference type="EMBL" id="MTF39397.1"/>
    </source>
</evidence>
<feature type="region of interest" description="Disordered" evidence="1">
    <location>
        <begin position="134"/>
        <end position="169"/>
    </location>
</feature>
<organism evidence="3 4">
    <name type="scientific">Cyanobacterium aponinum 0216</name>
    <dbReference type="NCBI Taxonomy" id="2676140"/>
    <lineage>
        <taxon>Bacteria</taxon>
        <taxon>Bacillati</taxon>
        <taxon>Cyanobacteriota</taxon>
        <taxon>Cyanophyceae</taxon>
        <taxon>Oscillatoriophycideae</taxon>
        <taxon>Chroococcales</taxon>
        <taxon>Geminocystaceae</taxon>
        <taxon>Cyanobacterium</taxon>
    </lineage>
</organism>
<feature type="transmembrane region" description="Helical" evidence="2">
    <location>
        <begin position="26"/>
        <end position="48"/>
    </location>
</feature>
<comment type="caution">
    <text evidence="3">The sequence shown here is derived from an EMBL/GenBank/DDBJ whole genome shotgun (WGS) entry which is preliminary data.</text>
</comment>
<keyword evidence="2" id="KW-0812">Transmembrane</keyword>
<evidence type="ECO:0000256" key="2">
    <source>
        <dbReference type="SAM" id="Phobius"/>
    </source>
</evidence>